<dbReference type="RefSeq" id="YP_009482858.1">
    <property type="nucleotide sequence ID" value="NC_037667.1"/>
</dbReference>
<feature type="compositionally biased region" description="Basic and acidic residues" evidence="1">
    <location>
        <begin position="116"/>
        <end position="143"/>
    </location>
</feature>
<proteinExistence type="predicted"/>
<dbReference type="KEGG" id="vg:36843730"/>
<name>A0A2U7U835_9VIRU</name>
<feature type="compositionally biased region" description="Basic residues" evidence="1">
    <location>
        <begin position="1"/>
        <end position="19"/>
    </location>
</feature>
<accession>A0A2U7U835</accession>
<evidence type="ECO:0000313" key="2">
    <source>
        <dbReference type="EMBL" id="AVK74589.1"/>
    </source>
</evidence>
<dbReference type="GeneID" id="36843730"/>
<dbReference type="EMBL" id="MG011689">
    <property type="protein sequence ID" value="AVK74589.1"/>
    <property type="molecule type" value="Genomic_DNA"/>
</dbReference>
<feature type="region of interest" description="Disordered" evidence="1">
    <location>
        <begin position="79"/>
        <end position="144"/>
    </location>
</feature>
<organism evidence="2">
    <name type="scientific">Pandoravirus quercus</name>
    <dbReference type="NCBI Taxonomy" id="2107709"/>
    <lineage>
        <taxon>Viruses</taxon>
        <taxon>Pandoravirus</taxon>
    </lineage>
</organism>
<evidence type="ECO:0000256" key="1">
    <source>
        <dbReference type="SAM" id="MobiDB-lite"/>
    </source>
</evidence>
<protein>
    <submittedName>
        <fullName evidence="2">Uncharacterized protein</fullName>
    </submittedName>
</protein>
<dbReference type="Proteomes" id="UP000248852">
    <property type="component" value="Segment"/>
</dbReference>
<reference evidence="2" key="1">
    <citation type="journal article" date="2018" name="Nat. Commun.">
        <title>Diversity and evolution of the emerging Pandoraviridae family.</title>
        <authorList>
            <person name="Legendre M."/>
            <person name="Fabre E."/>
            <person name="Poirot O."/>
            <person name="Jeudy S."/>
            <person name="Lartigue A."/>
            <person name="Alempic J.M."/>
            <person name="Beucher L."/>
            <person name="Philippe N."/>
            <person name="Bertaux L."/>
            <person name="Christo-Foroux E."/>
            <person name="Labadie K."/>
            <person name="Coute Y."/>
            <person name="Abergel C."/>
            <person name="Claverie J.M."/>
        </authorList>
    </citation>
    <scope>NUCLEOTIDE SEQUENCE [LARGE SCALE GENOMIC DNA]</scope>
    <source>
        <strain evidence="2">Quercus</strain>
    </source>
</reference>
<sequence>MPKQKKEHRGRGRRRGAKKSHSDSDIRAGPWTDSSSSDGGASEDEAARGFIDDVTADLARVNPTNGISMGLPWEGPLAVSAAKAARHRRSKNSAERERRRKHGDRHADGNNNKRKAKEERKRRDNDNGRKDDAERKRVRDARSAAKVAATDALRQWSGKFDAEGRDAERVFAAVGTVEAGEWHRRYRAWLVEWGVASGDCRRVLRKGRSKEMAVTLRGLRGAHVARDAGADALRNLLSATTPAQRRDPNWVRLHHFGGAYVGLTRDLDLWIGGLEALAATE</sequence>
<gene>
    <name evidence="2" type="ORF">pqer_cds_167</name>
</gene>
<feature type="region of interest" description="Disordered" evidence="1">
    <location>
        <begin position="1"/>
        <end position="49"/>
    </location>
</feature>